<dbReference type="InterPro" id="IPR049304">
    <property type="entry name" value="Gly_rich_dom"/>
</dbReference>
<gene>
    <name evidence="10" type="ORF">KBJ98_06075</name>
</gene>
<dbReference type="InterPro" id="IPR053879">
    <property type="entry name" value="HYDIN_VesB_CFA65-like_Ig"/>
</dbReference>
<protein>
    <submittedName>
        <fullName evidence="10">Choice-of-anchor D domain-containing protein</fullName>
    </submittedName>
</protein>
<proteinExistence type="predicted"/>
<keyword evidence="11" id="KW-1185">Reference proteome</keyword>
<dbReference type="Proteomes" id="UP000679008">
    <property type="component" value="Unassembled WGS sequence"/>
</dbReference>
<organism evidence="10 11">
    <name type="scientific">Flavobacterium erciyesense</name>
    <dbReference type="NCBI Taxonomy" id="2825842"/>
    <lineage>
        <taxon>Bacteria</taxon>
        <taxon>Pseudomonadati</taxon>
        <taxon>Bacteroidota</taxon>
        <taxon>Flavobacteriia</taxon>
        <taxon>Flavobacteriales</taxon>
        <taxon>Flavobacteriaceae</taxon>
        <taxon>Flavobacterium</taxon>
    </lineage>
</organism>
<dbReference type="Pfam" id="PF22544">
    <property type="entry name" value="HYDIN_VesB_CFA65-like_Ig"/>
    <property type="match status" value="1"/>
</dbReference>
<dbReference type="InterPro" id="IPR058515">
    <property type="entry name" value="DUF8202"/>
</dbReference>
<feature type="region of interest" description="Disordered" evidence="8">
    <location>
        <begin position="181"/>
        <end position="216"/>
    </location>
</feature>
<dbReference type="InterPro" id="IPR013783">
    <property type="entry name" value="Ig-like_fold"/>
</dbReference>
<feature type="compositionally biased region" description="Gly residues" evidence="8">
    <location>
        <begin position="183"/>
        <end position="198"/>
    </location>
</feature>
<dbReference type="InterPro" id="IPR013320">
    <property type="entry name" value="ConA-like_dom_sf"/>
</dbReference>
<dbReference type="RefSeq" id="WP_210788755.1">
    <property type="nucleotide sequence ID" value="NZ_JAGPXB010000004.1"/>
</dbReference>
<keyword evidence="4" id="KW-0732">Signal</keyword>
<name>A0ABS5D2M0_9FLAO</name>
<evidence type="ECO:0000256" key="8">
    <source>
        <dbReference type="SAM" id="MobiDB-lite"/>
    </source>
</evidence>
<dbReference type="SUPFAM" id="SSF49899">
    <property type="entry name" value="Concanavalin A-like lectins/glucanases"/>
    <property type="match status" value="1"/>
</dbReference>
<evidence type="ECO:0000313" key="11">
    <source>
        <dbReference type="Proteomes" id="UP000679008"/>
    </source>
</evidence>
<dbReference type="InterPro" id="IPR006558">
    <property type="entry name" value="LamG-like"/>
</dbReference>
<dbReference type="EMBL" id="JAGPXB010000004">
    <property type="protein sequence ID" value="MBQ0908265.1"/>
    <property type="molecule type" value="Genomic_DNA"/>
</dbReference>
<evidence type="ECO:0000259" key="9">
    <source>
        <dbReference type="SMART" id="SM00560"/>
    </source>
</evidence>
<feature type="domain" description="LamG-like jellyroll fold" evidence="9">
    <location>
        <begin position="1267"/>
        <end position="1396"/>
    </location>
</feature>
<evidence type="ECO:0000256" key="5">
    <source>
        <dbReference type="ARBA" id="ARBA00023069"/>
    </source>
</evidence>
<keyword evidence="5" id="KW-0969">Cilium</keyword>
<evidence type="ECO:0000256" key="6">
    <source>
        <dbReference type="ARBA" id="ARBA00023157"/>
    </source>
</evidence>
<comment type="caution">
    <text evidence="10">The sequence shown here is derived from an EMBL/GenBank/DDBJ whole genome shotgun (WGS) entry which is preliminary data.</text>
</comment>
<dbReference type="Gene3D" id="2.60.120.200">
    <property type="match status" value="1"/>
</dbReference>
<dbReference type="InterPro" id="IPR017868">
    <property type="entry name" value="Filamin/ABP280_repeat-like"/>
</dbReference>
<dbReference type="PROSITE" id="PS50194">
    <property type="entry name" value="FILAMIN_REPEAT"/>
    <property type="match status" value="1"/>
</dbReference>
<evidence type="ECO:0000256" key="4">
    <source>
        <dbReference type="ARBA" id="ARBA00022729"/>
    </source>
</evidence>
<comment type="subcellular location">
    <subcellularLocation>
        <location evidence="1">Cell projection</location>
        <location evidence="1">Cilium</location>
    </subcellularLocation>
    <subcellularLocation>
        <location evidence="2">Cytoplasm</location>
    </subcellularLocation>
</comment>
<dbReference type="NCBIfam" id="NF012200">
    <property type="entry name" value="choice_anch_D"/>
    <property type="match status" value="3"/>
</dbReference>
<evidence type="ECO:0000256" key="2">
    <source>
        <dbReference type="ARBA" id="ARBA00004496"/>
    </source>
</evidence>
<keyword evidence="3" id="KW-0963">Cytoplasm</keyword>
<evidence type="ECO:0000256" key="7">
    <source>
        <dbReference type="ARBA" id="ARBA00023273"/>
    </source>
</evidence>
<dbReference type="Pfam" id="PF19081">
    <property type="entry name" value="Ig_7"/>
    <property type="match status" value="1"/>
</dbReference>
<evidence type="ECO:0000256" key="1">
    <source>
        <dbReference type="ARBA" id="ARBA00004138"/>
    </source>
</evidence>
<keyword evidence="6" id="KW-1015">Disulfide bond</keyword>
<dbReference type="Gene3D" id="2.60.40.10">
    <property type="entry name" value="Immunoglobulins"/>
    <property type="match status" value="3"/>
</dbReference>
<dbReference type="Pfam" id="PF13385">
    <property type="entry name" value="Laminin_G_3"/>
    <property type="match status" value="1"/>
</dbReference>
<keyword evidence="7" id="KW-0966">Cell projection</keyword>
<reference evidence="10 11" key="1">
    <citation type="submission" date="2021-04" db="EMBL/GenBank/DDBJ databases">
        <title>Description of novel Flavobacterium sp. F-328.</title>
        <authorList>
            <person name="Saticioglu I.B."/>
        </authorList>
    </citation>
    <scope>NUCLEOTIDE SEQUENCE [LARGE SCALE GENOMIC DNA]</scope>
    <source>
        <strain evidence="10 11">F-328</strain>
    </source>
</reference>
<dbReference type="InterPro" id="IPR044023">
    <property type="entry name" value="Ig_7"/>
</dbReference>
<dbReference type="SMART" id="SM00560">
    <property type="entry name" value="LamGL"/>
    <property type="match status" value="1"/>
</dbReference>
<evidence type="ECO:0000313" key="10">
    <source>
        <dbReference type="EMBL" id="MBQ0908265.1"/>
    </source>
</evidence>
<accession>A0ABS5D2M0</accession>
<sequence length="2101" mass="221668">MMKTLPSFKKNYYLIALLLVVAEGFAQIPIQYDADGIFTVPAGVTNVTVEAWGAGGRGATRTSAGRGGGGGGGAYAKGTVSVSAAASPYTIMVGLGSTTIAAGEDSWFGSATTVMAKGGDSAANNSTDGATGGSAAASIGNPATKFSGGNGAARGSILLLGNFSGGGGAAAGNANNGANGNDNVGGTGNNPGGSGGDGRVTNGNGQAGSIPGGGGGGAFGNGNTGGAGGNGRVIVSWTCPTYNLASITTPTPLCTGTSATVTLNSTVAQLPNGNYTISYTISAPNAGTYTANVTVAAGTASFTTPALNNAGSTTITVSTISSGTAPSICSSSVNFSATIVVNQQPVIATTTPASRVGIGSVTLGATASIGNVRWYANPTGGAILETNTSYTTPVLLTTTTYYVEAVNAGCISAPRVPVIATIDLPEIAVSGNGFNIPDEDTTPIVTDNTNFGTINLTVASTKTYTIQNTGTINLTVGTINISGLNASEFVVTTVPAAVVAPGGSTTFNITFTPTISGNRVASVSFSTNDADENPFNFDIAGTGGTGVAPEINLRGNGNNILDGASGPVATNFTDFASTLVGTPQSRVFTIQNTGTGPLLLTGTPLVSLSGSATFTVSSPPPGTSIPAGGSANFTITFTPLIAGTFVALVTIENSDSDEGIYDFAIKANATVTGIEIDIQGNEISITNGDTTPNVADQTDFGTTNTTTQIKLPFQIYSQGNNTLTISSITISGTNASQFSVPSISGTLDPGQIASFVVTFTPNSTLGIKTATLTVVSNDPNEGTYTFAIRAEVQTPTAQIVAPGGVTGNLKFWLKANSNIGAISDNTLLSNWTDQTTASTKNAVARFTKEPRFRDAAGFNVNFNPVVQFNGNNWMSGSQGFNNSDFYIVVKPTVTFNRGTSAQDIYSGDDVGTNQASQDVTGFQMGASSARYDDEVVAYNQAANTVFGVAEISTTKSYTGVNMFNPRKTVSGTPPMEILNNGNILSTTSVATGTYIDMVNTRYWLGRSEFFDASFNGAILEVINYDSRNSDSNKSRIESYLAIKYGITLGTNGTSLPYVNSAGTTIYGANQGYNYNIAGIGRDDNSQLNQKQSKSENTASDITIGLGDIFATNSANTNTFGADRTFLMWGHNNNTLAAQAPIVVNMSSGITPALNTDVDFVAVGRTWKVIENGIIGTVKVSIPSVMLTATITPPGDFLMFISDSPIFSPTAEYRIMNMNGSNLEALYDFNGTKYITFGYAPERTFVRSVDFDGVNDYMDAGNVLNLPTNFTVSAWVKKASNNKTILSKRNAAFTEGYDLSINSTGHAEMSWFNGSTHTLTSSVPIPTNIWHHVAVIYNGTIATMYIDGVANTSVTAPAVLANTQSFLIGAANGASPNRFFDGNIDEVRVWSTALTVNQLRYSMNQEILRNGTFTNGVIIPNNITLNEISAIPWSSLSAYYPMSTYTYTNAKDISNNNFTAAIKNLNTVDYQTAPLPYESAANGNWETPATWTNSAVQDRPYSTSIIDNNTPIDWNIVRTAHDVTSNANKTVLGLFVNSNTLSASSDSKIEVTNYLRLDGKIDLVGRSQLVQKTGSDLDILSSGTLERDQQGQANLYNYNYWGSPVGISNTTSNNNAYTVESVLRDGTTASAPGILKWTDALNANPSTTPKTLSRYWINKFDNQANAYANWSKIGEKGNLRAGQGFTLKGSGAVTGTQNLVFVGKPNNGEIINTVNKNQLLLVGNPYPSALDADKFITDNLGGSNDVITGSLYFWEHYTDNSSHFLKQYQGGYGVRNFSGGTEPSSMGLTTISGFGATNKAAPNQFIPVGQGFFVIGNASGASTNLKFNNSQREFIKEGEAQSQTMYRTTSSKVPVKDHWTDNSSTKIEPSSNKKIHIGFNLLSNNFHRQVLLAFMDERADSEINPGYDAPNIDGSPSDMYLLNKDQMLSIQGEGYFNKEASYPIAVKMEEEGKVSFVIDKLENFDADQNYFIYDAQTDTYNSIKKGPFEVLVAKGEHKTRFALHFTDKKAATVIEDPNATNNKIEAIFTRYNNTLNITNGVKDATIETVQLYNIQGSCIKTWDIKDKTQFYHKLPITENSSEFYIVKIKTSKGIMTQKIIVK</sequence>
<dbReference type="Pfam" id="PF21722">
    <property type="entry name" value="Gly_rich_2"/>
    <property type="match status" value="1"/>
</dbReference>
<dbReference type="Pfam" id="PF26628">
    <property type="entry name" value="DUF8202"/>
    <property type="match status" value="1"/>
</dbReference>
<evidence type="ECO:0000256" key="3">
    <source>
        <dbReference type="ARBA" id="ARBA00022490"/>
    </source>
</evidence>